<evidence type="ECO:0000259" key="23">
    <source>
        <dbReference type="PROSITE" id="PS50127"/>
    </source>
</evidence>
<dbReference type="AlphaFoldDB" id="A0A812K3L2"/>
<feature type="region of interest" description="Disordered" evidence="20">
    <location>
        <begin position="434"/>
        <end position="471"/>
    </location>
</feature>
<keyword evidence="8" id="KW-0547">Nucleotide-binding</keyword>
<dbReference type="Gene3D" id="3.10.110.10">
    <property type="entry name" value="Ubiquitin Conjugating Enzyme"/>
    <property type="match status" value="1"/>
</dbReference>
<dbReference type="EMBL" id="CAJNDS010000569">
    <property type="protein sequence ID" value="CAE7219652.1"/>
    <property type="molecule type" value="Genomic_DNA"/>
</dbReference>
<keyword evidence="7" id="KW-0479">Metal-binding</keyword>
<sequence length="783" mass="86672">MEWDPVTVAARQVLHQPSAACLRRLAAEMTSFKDDPLPGVTVCPDENYATLLHALVKGPAGTPYEGGLFHFVLYAKGNYPHEPPLARLMTTGNGSVRFNPQFYTSGKVCLSILHTWPGPGWNPSFNMRVVLLQLQALMNERPALNEPGVMIMSNPEDYNAYLRHETLRVAVLGLLEQCFRCLNDGVTTVTTQTSQTQDEAQTLQAPNPPSGFCMPRELAEAALAGLMQEAGQLEARCRELAASTPDGFMLPGVPRAVRAEYSNMASQLRVLRQPRNPDLPSAMRSPEEEGQERQEEKAEEAVAAQSVPDNAEQMEPPECRICGGGVEDGELLQPCGCTGSMAHVHRACAAEWIRRNQSPTCPICGQAYKDRMLRTLGMLGRYRRRCLELGRLASCCLVAVACLIFQMASSSGLMPVEIAPWELGRWRVEPAPLDTEAEQRAKERAKADGRPGGALSGSTRAASPWDLPAPSEPLSEEAARFIPDDGNVPDLQLAPPYRLSGNWLRPALDARDRWREPLVQELVFHPLTPWSTRTIPVPVRFEALARQLQQRRFFHKRPARLRSVLRRWQQQTAAEQVRRQSKKEEEEPLYLGRGRGYIGPAATLRCWLRDAVEPAPAVTVQLRPPLSSAVAASLVLFAWQAVGSRSFFWMLMCCHLGSRWFPFPLVAATAVAANLIRYQVKRRLARLNMMRIRSQLESDTLILLLLFFGASCAGEGQGGLGGVLRLAHQRSKGLPTPAELQDRPLSPSAVCMSWILLVLVSLVAMTTVARRPVPPEGPHLRSN</sequence>
<comment type="caution">
    <text evidence="25">The sequence shown here is derived from an EMBL/GenBank/DDBJ whole genome shotgun (WGS) entry which is preliminary data.</text>
</comment>
<keyword evidence="21" id="KW-0472">Membrane</keyword>
<gene>
    <name evidence="25" type="primary">ube2z</name>
    <name evidence="25" type="ORF">SNAT2548_LOCUS7984</name>
</gene>
<dbReference type="InterPro" id="IPR016135">
    <property type="entry name" value="UBQ-conjugating_enzyme/RWD"/>
</dbReference>
<feature type="compositionally biased region" description="Basic and acidic residues" evidence="20">
    <location>
        <begin position="437"/>
        <end position="449"/>
    </location>
</feature>
<dbReference type="SMART" id="SM00744">
    <property type="entry name" value="RINGv"/>
    <property type="match status" value="1"/>
</dbReference>
<evidence type="ECO:0000256" key="10">
    <source>
        <dbReference type="ARBA" id="ARBA00022786"/>
    </source>
</evidence>
<evidence type="ECO:0000259" key="24">
    <source>
        <dbReference type="PROSITE" id="PS51292"/>
    </source>
</evidence>
<keyword evidence="5" id="KW-0808">Transferase</keyword>
<dbReference type="GO" id="GO:0005524">
    <property type="term" value="F:ATP binding"/>
    <property type="evidence" value="ECO:0007669"/>
    <property type="project" value="UniProtKB-KW"/>
</dbReference>
<evidence type="ECO:0000256" key="11">
    <source>
        <dbReference type="ARBA" id="ARBA00022833"/>
    </source>
</evidence>
<dbReference type="GO" id="GO:0005634">
    <property type="term" value="C:nucleus"/>
    <property type="evidence" value="ECO:0007669"/>
    <property type="project" value="UniProtKB-SubCell"/>
</dbReference>
<evidence type="ECO:0000256" key="9">
    <source>
        <dbReference type="ARBA" id="ARBA00022771"/>
    </source>
</evidence>
<evidence type="ECO:0000256" key="21">
    <source>
        <dbReference type="SAM" id="Phobius"/>
    </source>
</evidence>
<feature type="transmembrane region" description="Helical" evidence="21">
    <location>
        <begin position="744"/>
        <end position="765"/>
    </location>
</feature>
<evidence type="ECO:0000256" key="19">
    <source>
        <dbReference type="SAM" id="Coils"/>
    </source>
</evidence>
<feature type="transmembrane region" description="Helical" evidence="21">
    <location>
        <begin position="660"/>
        <end position="680"/>
    </location>
</feature>
<dbReference type="InterPro" id="IPR001841">
    <property type="entry name" value="Znf_RING"/>
</dbReference>
<dbReference type="PROSITE" id="PS51292">
    <property type="entry name" value="ZF_RING_CH"/>
    <property type="match status" value="1"/>
</dbReference>
<reference evidence="25" key="1">
    <citation type="submission" date="2021-02" db="EMBL/GenBank/DDBJ databases">
        <authorList>
            <person name="Dougan E. K."/>
            <person name="Rhodes N."/>
            <person name="Thang M."/>
            <person name="Chan C."/>
        </authorList>
    </citation>
    <scope>NUCLEOTIDE SEQUENCE</scope>
</reference>
<evidence type="ECO:0000256" key="6">
    <source>
        <dbReference type="ARBA" id="ARBA00022703"/>
    </source>
</evidence>
<evidence type="ECO:0000256" key="17">
    <source>
        <dbReference type="ARBA" id="ARBA00042401"/>
    </source>
</evidence>
<keyword evidence="9 18" id="KW-0863">Zinc-finger</keyword>
<evidence type="ECO:0000256" key="3">
    <source>
        <dbReference type="ARBA" id="ARBA00012486"/>
    </source>
</evidence>
<feature type="domain" description="RING-type" evidence="22">
    <location>
        <begin position="319"/>
        <end position="364"/>
    </location>
</feature>
<evidence type="ECO:0000256" key="2">
    <source>
        <dbReference type="ARBA" id="ARBA00004496"/>
    </source>
</evidence>
<evidence type="ECO:0000256" key="1">
    <source>
        <dbReference type="ARBA" id="ARBA00004123"/>
    </source>
</evidence>
<evidence type="ECO:0000259" key="22">
    <source>
        <dbReference type="PROSITE" id="PS50089"/>
    </source>
</evidence>
<evidence type="ECO:0000256" key="8">
    <source>
        <dbReference type="ARBA" id="ARBA00022741"/>
    </source>
</evidence>
<feature type="domain" description="UBC core" evidence="23">
    <location>
        <begin position="20"/>
        <end position="183"/>
    </location>
</feature>
<dbReference type="GO" id="GO:0008270">
    <property type="term" value="F:zinc ion binding"/>
    <property type="evidence" value="ECO:0007669"/>
    <property type="project" value="UniProtKB-KW"/>
</dbReference>
<keyword evidence="10" id="KW-0833">Ubl conjugation pathway</keyword>
<dbReference type="OrthoDB" id="47801at2759"/>
<evidence type="ECO:0000256" key="20">
    <source>
        <dbReference type="SAM" id="MobiDB-lite"/>
    </source>
</evidence>
<keyword evidence="12" id="KW-0067">ATP-binding</keyword>
<dbReference type="EC" id="2.3.2.23" evidence="3"/>
<dbReference type="InterPro" id="IPR000608">
    <property type="entry name" value="UBC"/>
</dbReference>
<feature type="domain" description="RING-CH-type" evidence="24">
    <location>
        <begin position="311"/>
        <end position="371"/>
    </location>
</feature>
<keyword evidence="21" id="KW-0812">Transmembrane</keyword>
<evidence type="ECO:0000256" key="16">
    <source>
        <dbReference type="ARBA" id="ARBA00042316"/>
    </source>
</evidence>
<evidence type="ECO:0000313" key="25">
    <source>
        <dbReference type="EMBL" id="CAE7219652.1"/>
    </source>
</evidence>
<dbReference type="CDD" id="cd23809">
    <property type="entry name" value="UBCc_UBE2Z"/>
    <property type="match status" value="1"/>
</dbReference>
<keyword evidence="13" id="KW-0539">Nucleus</keyword>
<dbReference type="SUPFAM" id="SSF54495">
    <property type="entry name" value="UBC-like"/>
    <property type="match status" value="1"/>
</dbReference>
<organism evidence="25 26">
    <name type="scientific">Symbiodinium natans</name>
    <dbReference type="NCBI Taxonomy" id="878477"/>
    <lineage>
        <taxon>Eukaryota</taxon>
        <taxon>Sar</taxon>
        <taxon>Alveolata</taxon>
        <taxon>Dinophyceae</taxon>
        <taxon>Suessiales</taxon>
        <taxon>Symbiodiniaceae</taxon>
        <taxon>Symbiodinium</taxon>
    </lineage>
</organism>
<proteinExistence type="predicted"/>
<dbReference type="InterPro" id="IPR011016">
    <property type="entry name" value="Znf_RING-CH"/>
</dbReference>
<evidence type="ECO:0000256" key="14">
    <source>
        <dbReference type="ARBA" id="ARBA00039894"/>
    </source>
</evidence>
<dbReference type="GO" id="GO:0061631">
    <property type="term" value="F:ubiquitin conjugating enzyme activity"/>
    <property type="evidence" value="ECO:0007669"/>
    <property type="project" value="UniProtKB-EC"/>
</dbReference>
<dbReference type="PROSITE" id="PS50127">
    <property type="entry name" value="UBC_2"/>
    <property type="match status" value="1"/>
</dbReference>
<keyword evidence="19" id="KW-0175">Coiled coil</keyword>
<keyword evidence="11" id="KW-0862">Zinc</keyword>
<name>A0A812K3L2_9DINO</name>
<evidence type="ECO:0000256" key="15">
    <source>
        <dbReference type="ARBA" id="ARBA00041798"/>
    </source>
</evidence>
<dbReference type="Pfam" id="PF00179">
    <property type="entry name" value="UQ_con"/>
    <property type="match status" value="1"/>
</dbReference>
<evidence type="ECO:0000256" key="4">
    <source>
        <dbReference type="ARBA" id="ARBA00022490"/>
    </source>
</evidence>
<evidence type="ECO:0000256" key="12">
    <source>
        <dbReference type="ARBA" id="ARBA00022840"/>
    </source>
</evidence>
<keyword evidence="26" id="KW-1185">Reference proteome</keyword>
<keyword evidence="4" id="KW-0963">Cytoplasm</keyword>
<comment type="subcellular location">
    <subcellularLocation>
        <location evidence="2">Cytoplasm</location>
    </subcellularLocation>
    <subcellularLocation>
        <location evidence="1">Nucleus</location>
    </subcellularLocation>
</comment>
<evidence type="ECO:0000256" key="5">
    <source>
        <dbReference type="ARBA" id="ARBA00022679"/>
    </source>
</evidence>
<dbReference type="CDD" id="cd16495">
    <property type="entry name" value="RING_CH-C4HC3_MARCH"/>
    <property type="match status" value="1"/>
</dbReference>
<dbReference type="PANTHER" id="PTHR46116:SF26">
    <property type="entry name" value="UBIQUITIN-CONJUGATING ENZYME E2 Z"/>
    <property type="match status" value="1"/>
</dbReference>
<evidence type="ECO:0000313" key="26">
    <source>
        <dbReference type="Proteomes" id="UP000604046"/>
    </source>
</evidence>
<feature type="coiled-coil region" evidence="19">
    <location>
        <begin position="216"/>
        <end position="243"/>
    </location>
</feature>
<protein>
    <recommendedName>
        <fullName evidence="14">Ubiquitin-conjugating enzyme E2 Z</fullName>
        <ecNumber evidence="3">2.3.2.23</ecNumber>
    </recommendedName>
    <alternativeName>
        <fullName evidence="15">E2 ubiquitin-conjugating enzyme Z</fullName>
    </alternativeName>
    <alternativeName>
        <fullName evidence="17">Ubiquitin carrier protein Z</fullName>
    </alternativeName>
    <alternativeName>
        <fullName evidence="16">Ubiquitin-protein ligase Z</fullName>
    </alternativeName>
</protein>
<dbReference type="Pfam" id="PF12906">
    <property type="entry name" value="RINGv"/>
    <property type="match status" value="1"/>
</dbReference>
<keyword evidence="21" id="KW-1133">Transmembrane helix</keyword>
<evidence type="ECO:0000256" key="7">
    <source>
        <dbReference type="ARBA" id="ARBA00022723"/>
    </source>
</evidence>
<feature type="transmembrane region" description="Helical" evidence="21">
    <location>
        <begin position="701"/>
        <end position="724"/>
    </location>
</feature>
<dbReference type="InterPro" id="IPR013083">
    <property type="entry name" value="Znf_RING/FYVE/PHD"/>
</dbReference>
<feature type="region of interest" description="Disordered" evidence="20">
    <location>
        <begin position="272"/>
        <end position="312"/>
    </location>
</feature>
<keyword evidence="6" id="KW-0053">Apoptosis</keyword>
<dbReference type="Gene3D" id="3.30.40.10">
    <property type="entry name" value="Zinc/RING finger domain, C3HC4 (zinc finger)"/>
    <property type="match status" value="1"/>
</dbReference>
<evidence type="ECO:0000256" key="13">
    <source>
        <dbReference type="ARBA" id="ARBA00023242"/>
    </source>
</evidence>
<dbReference type="GO" id="GO:0005737">
    <property type="term" value="C:cytoplasm"/>
    <property type="evidence" value="ECO:0007669"/>
    <property type="project" value="UniProtKB-SubCell"/>
</dbReference>
<feature type="compositionally biased region" description="Basic and acidic residues" evidence="20">
    <location>
        <begin position="285"/>
        <end position="300"/>
    </location>
</feature>
<accession>A0A812K3L2</accession>
<evidence type="ECO:0000256" key="18">
    <source>
        <dbReference type="PROSITE-ProRule" id="PRU00175"/>
    </source>
</evidence>
<dbReference type="SUPFAM" id="SSF57850">
    <property type="entry name" value="RING/U-box"/>
    <property type="match status" value="1"/>
</dbReference>
<dbReference type="Proteomes" id="UP000604046">
    <property type="component" value="Unassembled WGS sequence"/>
</dbReference>
<dbReference type="PANTHER" id="PTHR46116">
    <property type="entry name" value="(E3-INDEPENDENT) E2 UBIQUITIN-CONJUGATING ENZYME"/>
    <property type="match status" value="1"/>
</dbReference>
<dbReference type="PROSITE" id="PS50089">
    <property type="entry name" value="ZF_RING_2"/>
    <property type="match status" value="1"/>
</dbReference>
<dbReference type="GO" id="GO:0004869">
    <property type="term" value="F:cysteine-type endopeptidase inhibitor activity"/>
    <property type="evidence" value="ECO:0007669"/>
    <property type="project" value="TreeGrafter"/>
</dbReference>
<dbReference type="SMART" id="SM00212">
    <property type="entry name" value="UBCc"/>
    <property type="match status" value="1"/>
</dbReference>